<accession>A0A932M236</accession>
<comment type="caution">
    <text evidence="1">The sequence shown here is derived from an EMBL/GenBank/DDBJ whole genome shotgun (WGS) entry which is preliminary data.</text>
</comment>
<evidence type="ECO:0000313" key="1">
    <source>
        <dbReference type="EMBL" id="MBI3016120.1"/>
    </source>
</evidence>
<dbReference type="EMBL" id="JACPSX010000264">
    <property type="protein sequence ID" value="MBI3016120.1"/>
    <property type="molecule type" value="Genomic_DNA"/>
</dbReference>
<sequence>MSDIRKHERTGRPLGSESFTEKLELVIERILRRQKPGPKGARRYQIK</sequence>
<reference evidence="1" key="1">
    <citation type="submission" date="2020-07" db="EMBL/GenBank/DDBJ databases">
        <title>Huge and variable diversity of episymbiotic CPR bacteria and DPANN archaea in groundwater ecosystems.</title>
        <authorList>
            <person name="He C.Y."/>
            <person name="Keren R."/>
            <person name="Whittaker M."/>
            <person name="Farag I.F."/>
            <person name="Doudna J."/>
            <person name="Cate J.H.D."/>
            <person name="Banfield J.F."/>
        </authorList>
    </citation>
    <scope>NUCLEOTIDE SEQUENCE</scope>
    <source>
        <strain evidence="1">NC_groundwater_717_Ag_S-0.2um_59_8</strain>
    </source>
</reference>
<gene>
    <name evidence="1" type="ORF">HYY65_13905</name>
</gene>
<name>A0A932M236_UNCTE</name>
<organism evidence="1 2">
    <name type="scientific">Tectimicrobiota bacterium</name>
    <dbReference type="NCBI Taxonomy" id="2528274"/>
    <lineage>
        <taxon>Bacteria</taxon>
        <taxon>Pseudomonadati</taxon>
        <taxon>Nitrospinota/Tectimicrobiota group</taxon>
        <taxon>Candidatus Tectimicrobiota</taxon>
    </lineage>
</organism>
<evidence type="ECO:0000313" key="2">
    <source>
        <dbReference type="Proteomes" id="UP000741360"/>
    </source>
</evidence>
<dbReference type="AlphaFoldDB" id="A0A932M236"/>
<dbReference type="Proteomes" id="UP000741360">
    <property type="component" value="Unassembled WGS sequence"/>
</dbReference>
<evidence type="ECO:0008006" key="3">
    <source>
        <dbReference type="Google" id="ProtNLM"/>
    </source>
</evidence>
<protein>
    <recommendedName>
        <fullName evidence="3">Transposase</fullName>
    </recommendedName>
</protein>
<proteinExistence type="predicted"/>